<accession>A0AA37XHR6</accession>
<proteinExistence type="predicted"/>
<dbReference type="RefSeq" id="WP_284251830.1">
    <property type="nucleotide sequence ID" value="NZ_BSUM01000001.1"/>
</dbReference>
<dbReference type="InterPro" id="IPR028978">
    <property type="entry name" value="Chorismate_lyase_/UTRA_dom_sf"/>
</dbReference>
<dbReference type="Pfam" id="PF07702">
    <property type="entry name" value="UTRA"/>
    <property type="match status" value="1"/>
</dbReference>
<reference evidence="2" key="2">
    <citation type="submission" date="2023-02" db="EMBL/GenBank/DDBJ databases">
        <authorList>
            <person name="Sun Q."/>
            <person name="Mori K."/>
        </authorList>
    </citation>
    <scope>NUCLEOTIDE SEQUENCE</scope>
    <source>
        <strain evidence="2">NBRC 112290</strain>
    </source>
</reference>
<comment type="caution">
    <text evidence="2">The sequence shown here is derived from an EMBL/GenBank/DDBJ whole genome shotgun (WGS) entry which is preliminary data.</text>
</comment>
<evidence type="ECO:0000313" key="3">
    <source>
        <dbReference type="Proteomes" id="UP001157161"/>
    </source>
</evidence>
<dbReference type="SUPFAM" id="SSF64288">
    <property type="entry name" value="Chorismate lyase-like"/>
    <property type="match status" value="1"/>
</dbReference>
<keyword evidence="3" id="KW-1185">Reference proteome</keyword>
<dbReference type="EMBL" id="BSUM01000001">
    <property type="protein sequence ID" value="GMA33157.1"/>
    <property type="molecule type" value="Genomic_DNA"/>
</dbReference>
<feature type="domain" description="UbiC transcription regulator-associated" evidence="1">
    <location>
        <begin position="22"/>
        <end position="63"/>
    </location>
</feature>
<dbReference type="AlphaFoldDB" id="A0AA37XHR6"/>
<organism evidence="2 3">
    <name type="scientific">Litorihabitans aurantiacus</name>
    <dbReference type="NCBI Taxonomy" id="1930061"/>
    <lineage>
        <taxon>Bacteria</taxon>
        <taxon>Bacillati</taxon>
        <taxon>Actinomycetota</taxon>
        <taxon>Actinomycetes</taxon>
        <taxon>Micrococcales</taxon>
        <taxon>Beutenbergiaceae</taxon>
        <taxon>Litorihabitans</taxon>
    </lineage>
</organism>
<evidence type="ECO:0000259" key="1">
    <source>
        <dbReference type="Pfam" id="PF07702"/>
    </source>
</evidence>
<name>A0AA37XHR6_9MICO</name>
<protein>
    <recommendedName>
        <fullName evidence="1">UbiC transcription regulator-associated domain-containing protein</fullName>
    </recommendedName>
</protein>
<dbReference type="Proteomes" id="UP001157161">
    <property type="component" value="Unassembled WGS sequence"/>
</dbReference>
<evidence type="ECO:0000313" key="2">
    <source>
        <dbReference type="EMBL" id="GMA33157.1"/>
    </source>
</evidence>
<gene>
    <name evidence="2" type="ORF">GCM10025875_31490</name>
</gene>
<reference evidence="2" key="1">
    <citation type="journal article" date="2014" name="Int. J. Syst. Evol. Microbiol.">
        <title>Complete genome sequence of Corynebacterium casei LMG S-19264T (=DSM 44701T), isolated from a smear-ripened cheese.</title>
        <authorList>
            <consortium name="US DOE Joint Genome Institute (JGI-PGF)"/>
            <person name="Walter F."/>
            <person name="Albersmeier A."/>
            <person name="Kalinowski J."/>
            <person name="Ruckert C."/>
        </authorList>
    </citation>
    <scope>NUCLEOTIDE SEQUENCE</scope>
    <source>
        <strain evidence="2">NBRC 112290</strain>
    </source>
</reference>
<dbReference type="InterPro" id="IPR011663">
    <property type="entry name" value="UTRA"/>
</dbReference>
<sequence>MDLLPAGGPRSARAGRGDAGVRRGTFAYLESHGAEIGVAQVRTGASLADPGVAQLLEIPRGHP</sequence>